<comment type="caution">
    <text evidence="1">The sequence shown here is derived from an EMBL/GenBank/DDBJ whole genome shotgun (WGS) entry which is preliminary data.</text>
</comment>
<keyword evidence="2" id="KW-1185">Reference proteome</keyword>
<evidence type="ECO:0000313" key="1">
    <source>
        <dbReference type="EMBL" id="KAF9470761.1"/>
    </source>
</evidence>
<accession>A0A9P5YMY8</accession>
<dbReference type="EMBL" id="MU155856">
    <property type="protein sequence ID" value="KAF9470761.1"/>
    <property type="molecule type" value="Genomic_DNA"/>
</dbReference>
<protein>
    <submittedName>
        <fullName evidence="1">Uncharacterized protein</fullName>
    </submittedName>
</protein>
<sequence>WKLTIYDLRLHGSIFFLLAKTSFALSETLNVKFDLHSNAFISIHSAIPVSSISLSTSSTPNGVLCKRRANSRWCSMVLGKLGWAN</sequence>
<proteinExistence type="predicted"/>
<gene>
    <name evidence="1" type="ORF">BDN70DRAFT_888783</name>
</gene>
<dbReference type="AlphaFoldDB" id="A0A9P5YMY8"/>
<evidence type="ECO:0000313" key="2">
    <source>
        <dbReference type="Proteomes" id="UP000807469"/>
    </source>
</evidence>
<dbReference type="Proteomes" id="UP000807469">
    <property type="component" value="Unassembled WGS sequence"/>
</dbReference>
<feature type="non-terminal residue" evidence="1">
    <location>
        <position position="1"/>
    </location>
</feature>
<organism evidence="1 2">
    <name type="scientific">Pholiota conissans</name>
    <dbReference type="NCBI Taxonomy" id="109636"/>
    <lineage>
        <taxon>Eukaryota</taxon>
        <taxon>Fungi</taxon>
        <taxon>Dikarya</taxon>
        <taxon>Basidiomycota</taxon>
        <taxon>Agaricomycotina</taxon>
        <taxon>Agaricomycetes</taxon>
        <taxon>Agaricomycetidae</taxon>
        <taxon>Agaricales</taxon>
        <taxon>Agaricineae</taxon>
        <taxon>Strophariaceae</taxon>
        <taxon>Pholiota</taxon>
    </lineage>
</organism>
<reference evidence="1" key="1">
    <citation type="submission" date="2020-11" db="EMBL/GenBank/DDBJ databases">
        <authorList>
            <consortium name="DOE Joint Genome Institute"/>
            <person name="Ahrendt S."/>
            <person name="Riley R."/>
            <person name="Andreopoulos W."/>
            <person name="Labutti K."/>
            <person name="Pangilinan J."/>
            <person name="Ruiz-Duenas F.J."/>
            <person name="Barrasa J.M."/>
            <person name="Sanchez-Garcia M."/>
            <person name="Camarero S."/>
            <person name="Miyauchi S."/>
            <person name="Serrano A."/>
            <person name="Linde D."/>
            <person name="Babiker R."/>
            <person name="Drula E."/>
            <person name="Ayuso-Fernandez I."/>
            <person name="Pacheco R."/>
            <person name="Padilla G."/>
            <person name="Ferreira P."/>
            <person name="Barriuso J."/>
            <person name="Kellner H."/>
            <person name="Castanera R."/>
            <person name="Alfaro M."/>
            <person name="Ramirez L."/>
            <person name="Pisabarro A.G."/>
            <person name="Kuo A."/>
            <person name="Tritt A."/>
            <person name="Lipzen A."/>
            <person name="He G."/>
            <person name="Yan M."/>
            <person name="Ng V."/>
            <person name="Cullen D."/>
            <person name="Martin F."/>
            <person name="Rosso M.-N."/>
            <person name="Henrissat B."/>
            <person name="Hibbett D."/>
            <person name="Martinez A.T."/>
            <person name="Grigoriev I.V."/>
        </authorList>
    </citation>
    <scope>NUCLEOTIDE SEQUENCE</scope>
    <source>
        <strain evidence="1">CIRM-BRFM 674</strain>
    </source>
</reference>
<name>A0A9P5YMY8_9AGAR</name>